<comment type="caution">
    <text evidence="1">The sequence shown here is derived from an EMBL/GenBank/DDBJ whole genome shotgun (WGS) entry which is preliminary data.</text>
</comment>
<organism evidence="1 3">
    <name type="scientific">Endobacter medicaginis</name>
    <dbReference type="NCBI Taxonomy" id="1181271"/>
    <lineage>
        <taxon>Bacteria</taxon>
        <taxon>Pseudomonadati</taxon>
        <taxon>Pseudomonadota</taxon>
        <taxon>Alphaproteobacteria</taxon>
        <taxon>Acetobacterales</taxon>
        <taxon>Acetobacteraceae</taxon>
        <taxon>Endobacter</taxon>
    </lineage>
</organism>
<evidence type="ECO:0000313" key="4">
    <source>
        <dbReference type="Proteomes" id="UP000565205"/>
    </source>
</evidence>
<reference evidence="1 3" key="2">
    <citation type="submission" date="2020-08" db="EMBL/GenBank/DDBJ databases">
        <title>Genomic Encyclopedia of Type Strains, Phase III (KMG-III): the genomes of soil and plant-associated and newly described type strains.</title>
        <authorList>
            <person name="Whitman W."/>
        </authorList>
    </citation>
    <scope>NUCLEOTIDE SEQUENCE [LARGE SCALE GENOMIC DNA]</scope>
    <source>
        <strain evidence="1 3">CECT 8088</strain>
    </source>
</reference>
<protein>
    <submittedName>
        <fullName evidence="1">Uncharacterized protein</fullName>
    </submittedName>
</protein>
<gene>
    <name evidence="1" type="ORF">FHR90_002120</name>
    <name evidence="2" type="ORF">HUK83_11125</name>
</gene>
<evidence type="ECO:0000313" key="2">
    <source>
        <dbReference type="EMBL" id="NVN30881.1"/>
    </source>
</evidence>
<evidence type="ECO:0000313" key="3">
    <source>
        <dbReference type="Proteomes" id="UP000557688"/>
    </source>
</evidence>
<dbReference type="RefSeq" id="WP_176624775.1">
    <property type="nucleotide sequence ID" value="NZ_JABXXQ010000238.1"/>
</dbReference>
<dbReference type="Proteomes" id="UP000565205">
    <property type="component" value="Unassembled WGS sequence"/>
</dbReference>
<reference evidence="2 4" key="1">
    <citation type="submission" date="2020-06" db="EMBL/GenBank/DDBJ databases">
        <title>Description of novel acetic acid bacteria.</title>
        <authorList>
            <person name="Sombolestani A."/>
        </authorList>
    </citation>
    <scope>NUCLEOTIDE SEQUENCE [LARGE SCALE GENOMIC DNA]</scope>
    <source>
        <strain evidence="2 4">LMG 26838</strain>
    </source>
</reference>
<dbReference type="EMBL" id="JACHXV010000007">
    <property type="protein sequence ID" value="MBB3174279.1"/>
    <property type="molecule type" value="Genomic_DNA"/>
</dbReference>
<dbReference type="Proteomes" id="UP000557688">
    <property type="component" value="Unassembled WGS sequence"/>
</dbReference>
<sequence length="239" mass="22977">MTDYVSVVGSTGSSISLYLPPATVADLLASSVTQSLSTTISPGPALSGGGSVLAVSVSSAASIVGGIGEVMSQAGLPMMYNPASLPAGSDTITAVTGHITVSGALSAPMTFTGTGGLMGLYGEAAAHGGSVTGAVFNAGSVSVSLLGGAAGDVFIPDASSLPGGSHLTGFTLDFGTPAGVTEITLGTFGAGFGDTVVIKGFGANQIQTALASQVHANGATTITLSDSTKITFVGITPQS</sequence>
<dbReference type="EMBL" id="JABXXQ010000238">
    <property type="protein sequence ID" value="NVN30881.1"/>
    <property type="molecule type" value="Genomic_DNA"/>
</dbReference>
<dbReference type="AlphaFoldDB" id="A0A839V421"/>
<accession>A0A839V421</accession>
<evidence type="ECO:0000313" key="1">
    <source>
        <dbReference type="EMBL" id="MBB3174279.1"/>
    </source>
</evidence>
<proteinExistence type="predicted"/>
<keyword evidence="3" id="KW-1185">Reference proteome</keyword>
<name>A0A839V421_9PROT</name>